<keyword evidence="2" id="KW-0349">Heme</keyword>
<dbReference type="RefSeq" id="WP_122228213.1">
    <property type="nucleotide sequence ID" value="NZ_RDQO01000002.1"/>
</dbReference>
<name>A0A3M6QUA0_9BURK</name>
<sequence>MNVELPRLFPRRKPEGFTPAVQRWSARFPSGCTALHVGFFAVQIPAASGGGTFAADAAYDTWRQQAFGGPHAPISVDHASYQDDAGALNRVTAAYWTDSAAFMAWCHSPELGGWWSQAERENADAGYWREMLTVPLERLETLYWSDYPAALSKALPVDPATYSGYFGAMRDRIALAAIDPLDGAAALPPARPVEARRRYLVVPPHNLAMIRSASYWGRCDAEQQADYEQKLRDPLAQGMDYLRSHPSESGCCSLRFQRTEDATGQLQPETHALAYFLSLGDLERWAEGHASHKVIFDAAIARYQKYGAQNQLRTWHEVFVLPREGQHFEYINCHCATGLLPFFDRIAL</sequence>
<keyword evidence="8" id="KW-1185">Reference proteome</keyword>
<evidence type="ECO:0000313" key="8">
    <source>
        <dbReference type="Proteomes" id="UP000278006"/>
    </source>
</evidence>
<keyword evidence="3" id="KW-0479">Metal-binding</keyword>
<evidence type="ECO:0000256" key="3">
    <source>
        <dbReference type="ARBA" id="ARBA00022723"/>
    </source>
</evidence>
<keyword evidence="4" id="KW-0408">Iron</keyword>
<dbReference type="GO" id="GO:0016829">
    <property type="term" value="F:lyase activity"/>
    <property type="evidence" value="ECO:0007669"/>
    <property type="project" value="UniProtKB-KW"/>
</dbReference>
<evidence type="ECO:0000256" key="5">
    <source>
        <dbReference type="ARBA" id="ARBA00023239"/>
    </source>
</evidence>
<gene>
    <name evidence="7" type="ORF">D8I35_08830</name>
</gene>
<dbReference type="InterPro" id="IPR025702">
    <property type="entry name" value="OXD"/>
</dbReference>
<evidence type="ECO:0000256" key="4">
    <source>
        <dbReference type="ARBA" id="ARBA00023004"/>
    </source>
</evidence>
<protein>
    <submittedName>
        <fullName evidence="7">Phenylacetaldoxime dehydratase family protein</fullName>
    </submittedName>
</protein>
<dbReference type="Pfam" id="PF13816">
    <property type="entry name" value="Dehydratase_hem"/>
    <property type="match status" value="1"/>
</dbReference>
<evidence type="ECO:0000256" key="1">
    <source>
        <dbReference type="ARBA" id="ARBA00001970"/>
    </source>
</evidence>
<proteinExistence type="inferred from homology"/>
<dbReference type="Proteomes" id="UP000278006">
    <property type="component" value="Unassembled WGS sequence"/>
</dbReference>
<comment type="cofactor">
    <cofactor evidence="1">
        <name>heme b</name>
        <dbReference type="ChEBI" id="CHEBI:60344"/>
    </cofactor>
</comment>
<dbReference type="AlphaFoldDB" id="A0A3M6QUA0"/>
<evidence type="ECO:0000256" key="2">
    <source>
        <dbReference type="ARBA" id="ARBA00022617"/>
    </source>
</evidence>
<evidence type="ECO:0000313" key="7">
    <source>
        <dbReference type="EMBL" id="RMX06607.1"/>
    </source>
</evidence>
<dbReference type="GO" id="GO:0046872">
    <property type="term" value="F:metal ion binding"/>
    <property type="evidence" value="ECO:0007669"/>
    <property type="project" value="UniProtKB-KW"/>
</dbReference>
<reference evidence="7 8" key="1">
    <citation type="submission" date="2018-10" db="EMBL/GenBank/DDBJ databases">
        <title>Draft genome of Cortibacter populi DSM10536.</title>
        <authorList>
            <person name="Bernier A.-M."/>
            <person name="Bernard K."/>
        </authorList>
    </citation>
    <scope>NUCLEOTIDE SEQUENCE [LARGE SCALE GENOMIC DNA]</scope>
    <source>
        <strain evidence="7 8">DSM 105136</strain>
    </source>
</reference>
<evidence type="ECO:0000256" key="6">
    <source>
        <dbReference type="ARBA" id="ARBA00034312"/>
    </source>
</evidence>
<dbReference type="EMBL" id="RDQO01000002">
    <property type="protein sequence ID" value="RMX06607.1"/>
    <property type="molecule type" value="Genomic_DNA"/>
</dbReference>
<comment type="similarity">
    <text evidence="6">Belongs to the heme-containing dehydratase family.</text>
</comment>
<comment type="caution">
    <text evidence="7">The sequence shown here is derived from an EMBL/GenBank/DDBJ whole genome shotgun (WGS) entry which is preliminary data.</text>
</comment>
<keyword evidence="5" id="KW-0456">Lyase</keyword>
<dbReference type="OrthoDB" id="3807625at2"/>
<accession>A0A3M6QUA0</accession>
<organism evidence="7 8">
    <name type="scientific">Corticibacter populi</name>
    <dbReference type="NCBI Taxonomy" id="1550736"/>
    <lineage>
        <taxon>Bacteria</taxon>
        <taxon>Pseudomonadati</taxon>
        <taxon>Pseudomonadota</taxon>
        <taxon>Betaproteobacteria</taxon>
        <taxon>Burkholderiales</taxon>
        <taxon>Comamonadaceae</taxon>
        <taxon>Corticibacter</taxon>
    </lineage>
</organism>